<organism evidence="2 3">
    <name type="scientific">Metarhizium brunneum</name>
    <dbReference type="NCBI Taxonomy" id="500148"/>
    <lineage>
        <taxon>Eukaryota</taxon>
        <taxon>Fungi</taxon>
        <taxon>Dikarya</taxon>
        <taxon>Ascomycota</taxon>
        <taxon>Pezizomycotina</taxon>
        <taxon>Sordariomycetes</taxon>
        <taxon>Hypocreomycetidae</taxon>
        <taxon>Hypocreales</taxon>
        <taxon>Clavicipitaceae</taxon>
        <taxon>Metarhizium</taxon>
    </lineage>
</organism>
<accession>A0A7D5UVR8</accession>
<protein>
    <recommendedName>
        <fullName evidence="4">Secreted protein</fullName>
    </recommendedName>
</protein>
<evidence type="ECO:0008006" key="4">
    <source>
        <dbReference type="Google" id="ProtNLM"/>
    </source>
</evidence>
<name>A0A7D5UVR8_9HYPO</name>
<evidence type="ECO:0000313" key="2">
    <source>
        <dbReference type="EMBL" id="QLI68097.1"/>
    </source>
</evidence>
<feature type="chain" id="PRO_5028977993" description="Secreted protein" evidence="1">
    <location>
        <begin position="18"/>
        <end position="221"/>
    </location>
</feature>
<dbReference type="GeneID" id="90967752"/>
<dbReference type="KEGG" id="mbrn:90967752"/>
<dbReference type="EMBL" id="CP058933">
    <property type="protein sequence ID" value="QLI68097.1"/>
    <property type="molecule type" value="Genomic_DNA"/>
</dbReference>
<feature type="signal peptide" evidence="1">
    <location>
        <begin position="1"/>
        <end position="17"/>
    </location>
</feature>
<proteinExistence type="predicted"/>
<evidence type="ECO:0000313" key="3">
    <source>
        <dbReference type="Proteomes" id="UP000510686"/>
    </source>
</evidence>
<dbReference type="RefSeq" id="XP_065986515.1">
    <property type="nucleotide sequence ID" value="XM_066130492.1"/>
</dbReference>
<dbReference type="AlphaFoldDB" id="A0A7D5UVR8"/>
<keyword evidence="3" id="KW-1185">Reference proteome</keyword>
<keyword evidence="1" id="KW-0732">Signal</keyword>
<sequence>MYSLGLLAVAFAALVAGQYWDVAAVLWNEQGQSFMVGRVDQCVDIPPPIRGHVQWFELGPRSSGCIFFLENGCLVESEVATYDGNVDPVPDDVNQSRSIFCDELLSSLDILDYDESRRKLETSCKKLPLYSKCPTRDILENTNKQWSPVCYRQAGRTPAKESSRLSPSYEQNPENWNLFVNPETRMQYSKQGGFVEWTNKCKDGSSTTAVAVRSIMMEELR</sequence>
<evidence type="ECO:0000256" key="1">
    <source>
        <dbReference type="SAM" id="SignalP"/>
    </source>
</evidence>
<dbReference type="Proteomes" id="UP000510686">
    <property type="component" value="Chromosome 2"/>
</dbReference>
<reference evidence="2 3" key="1">
    <citation type="submission" date="2020-07" db="EMBL/GenBank/DDBJ databases">
        <title>Telomere length de novo assembly of all 7 chromosomes of the fungus, Metarhizium brunneum, using a novel assembly pipeline.</title>
        <authorList>
            <person name="Saud z."/>
            <person name="Kortsinoglou A."/>
            <person name="Kouvelis V.N."/>
            <person name="Butt T.M."/>
        </authorList>
    </citation>
    <scope>NUCLEOTIDE SEQUENCE [LARGE SCALE GENOMIC DNA]</scope>
    <source>
        <strain evidence="2 3">4556</strain>
    </source>
</reference>
<gene>
    <name evidence="2" type="ORF">G6M90_00g050680</name>
</gene>